<evidence type="ECO:0000256" key="10">
    <source>
        <dbReference type="PROSITE-ProRule" id="PRU01379"/>
    </source>
</evidence>
<evidence type="ECO:0000256" key="9">
    <source>
        <dbReference type="ARBA" id="ARBA00023049"/>
    </source>
</evidence>
<dbReference type="PANTHER" id="PTHR11705:SF140">
    <property type="entry name" value="FI02848P-RELATED"/>
    <property type="match status" value="1"/>
</dbReference>
<keyword evidence="6 11" id="KW-0732">Signal</keyword>
<evidence type="ECO:0000256" key="4">
    <source>
        <dbReference type="ARBA" id="ARBA00022670"/>
    </source>
</evidence>
<evidence type="ECO:0000313" key="13">
    <source>
        <dbReference type="EnsemblMetazoa" id="ENSAATROPP010089"/>
    </source>
</evidence>
<dbReference type="FunFam" id="3.40.630.10:FF:000084">
    <property type="entry name" value="Carboxypeptidase B2"/>
    <property type="match status" value="1"/>
</dbReference>
<evidence type="ECO:0000256" key="8">
    <source>
        <dbReference type="ARBA" id="ARBA00022833"/>
    </source>
</evidence>
<dbReference type="GO" id="GO:0006508">
    <property type="term" value="P:proteolysis"/>
    <property type="evidence" value="ECO:0007669"/>
    <property type="project" value="UniProtKB-KW"/>
</dbReference>
<proteinExistence type="inferred from homology"/>
<dbReference type="SMART" id="SM00631">
    <property type="entry name" value="Zn_pept"/>
    <property type="match status" value="1"/>
</dbReference>
<comment type="similarity">
    <text evidence="2 10">Belongs to the peptidase M14 family.</text>
</comment>
<evidence type="ECO:0000256" key="5">
    <source>
        <dbReference type="ARBA" id="ARBA00022723"/>
    </source>
</evidence>
<sequence length="347" mass="38846">MMAPTMQASSLLLAVFFLVTVHCMPHNNSSANVSLSNLGSHLSKRHADLNTFNVLDSFLSYEETNEWLDALQAAYPDRVQVETIGASVEQRDIKSITINKDQRETVLITANVHAREWVTMTSAIYLIHELVRNADKYPELVWFRWIIVPVPNPDGYEYTRSQDRFWRKNRAPLPSGEFGVDLNRNFEFQWDVLMKDADADPAEETYRGPGPASEPETQALAELILYNNAAILYVDLHSYGQYIFYPWAYTDEPADNVEKARAVALAGQEGIARESNEQYAVGTPAVLIYKVSGSGMDYCHSVGIQACIAIELTGKQVGFEIDQNQIIPFAEEAMAGIRAMALKAGEP</sequence>
<evidence type="ECO:0000256" key="7">
    <source>
        <dbReference type="ARBA" id="ARBA00022801"/>
    </source>
</evidence>
<dbReference type="Proteomes" id="UP000075880">
    <property type="component" value="Unassembled WGS sequence"/>
</dbReference>
<dbReference type="PRINTS" id="PR00765">
    <property type="entry name" value="CRBOXYPTASEA"/>
</dbReference>
<dbReference type="AlphaFoldDB" id="A0AAG5DGT4"/>
<evidence type="ECO:0000256" key="3">
    <source>
        <dbReference type="ARBA" id="ARBA00022645"/>
    </source>
</evidence>
<evidence type="ECO:0000256" key="6">
    <source>
        <dbReference type="ARBA" id="ARBA00022729"/>
    </source>
</evidence>
<evidence type="ECO:0000313" key="14">
    <source>
        <dbReference type="Proteomes" id="UP000075880"/>
    </source>
</evidence>
<dbReference type="GO" id="GO:0008270">
    <property type="term" value="F:zinc ion binding"/>
    <property type="evidence" value="ECO:0007669"/>
    <property type="project" value="InterPro"/>
</dbReference>
<dbReference type="Gene3D" id="3.40.630.10">
    <property type="entry name" value="Zn peptidases"/>
    <property type="match status" value="1"/>
</dbReference>
<feature type="active site" description="Proton donor/acceptor" evidence="10">
    <location>
        <position position="311"/>
    </location>
</feature>
<keyword evidence="3" id="KW-0121">Carboxypeptidase</keyword>
<evidence type="ECO:0000256" key="1">
    <source>
        <dbReference type="ARBA" id="ARBA00001947"/>
    </source>
</evidence>
<keyword evidence="9" id="KW-0482">Metalloprotease</keyword>
<dbReference type="GO" id="GO:0005615">
    <property type="term" value="C:extracellular space"/>
    <property type="evidence" value="ECO:0007669"/>
    <property type="project" value="TreeGrafter"/>
</dbReference>
<keyword evidence="4" id="KW-0645">Protease</keyword>
<comment type="cofactor">
    <cofactor evidence="1">
        <name>Zn(2+)</name>
        <dbReference type="ChEBI" id="CHEBI:29105"/>
    </cofactor>
</comment>
<dbReference type="Pfam" id="PF00246">
    <property type="entry name" value="Peptidase_M14"/>
    <property type="match status" value="1"/>
</dbReference>
<dbReference type="GO" id="GO:0004181">
    <property type="term" value="F:metallocarboxypeptidase activity"/>
    <property type="evidence" value="ECO:0007669"/>
    <property type="project" value="InterPro"/>
</dbReference>
<evidence type="ECO:0000256" key="2">
    <source>
        <dbReference type="ARBA" id="ARBA00005988"/>
    </source>
</evidence>
<keyword evidence="8" id="KW-0862">Zinc</keyword>
<dbReference type="SUPFAM" id="SSF53187">
    <property type="entry name" value="Zn-dependent exopeptidases"/>
    <property type="match status" value="1"/>
</dbReference>
<dbReference type="PROSITE" id="PS52035">
    <property type="entry name" value="PEPTIDASE_M14"/>
    <property type="match status" value="1"/>
</dbReference>
<feature type="domain" description="Peptidase M14" evidence="12">
    <location>
        <begin position="57"/>
        <end position="344"/>
    </location>
</feature>
<feature type="signal peptide" evidence="11">
    <location>
        <begin position="1"/>
        <end position="23"/>
    </location>
</feature>
<keyword evidence="5" id="KW-0479">Metal-binding</keyword>
<keyword evidence="14" id="KW-1185">Reference proteome</keyword>
<reference evidence="13" key="1">
    <citation type="submission" date="2024-04" db="UniProtKB">
        <authorList>
            <consortium name="EnsemblMetazoa"/>
        </authorList>
    </citation>
    <scope>IDENTIFICATION</scope>
    <source>
        <strain evidence="13">EBRO</strain>
    </source>
</reference>
<dbReference type="PANTHER" id="PTHR11705">
    <property type="entry name" value="PROTEASE FAMILY M14 CARBOXYPEPTIDASE A,B"/>
    <property type="match status" value="1"/>
</dbReference>
<organism evidence="13 14">
    <name type="scientific">Anopheles atroparvus</name>
    <name type="common">European mosquito</name>
    <dbReference type="NCBI Taxonomy" id="41427"/>
    <lineage>
        <taxon>Eukaryota</taxon>
        <taxon>Metazoa</taxon>
        <taxon>Ecdysozoa</taxon>
        <taxon>Arthropoda</taxon>
        <taxon>Hexapoda</taxon>
        <taxon>Insecta</taxon>
        <taxon>Pterygota</taxon>
        <taxon>Neoptera</taxon>
        <taxon>Endopterygota</taxon>
        <taxon>Diptera</taxon>
        <taxon>Nematocera</taxon>
        <taxon>Culicoidea</taxon>
        <taxon>Culicidae</taxon>
        <taxon>Anophelinae</taxon>
        <taxon>Anopheles</taxon>
    </lineage>
</organism>
<keyword evidence="7" id="KW-0378">Hydrolase</keyword>
<name>A0AAG5DGT4_ANOAO</name>
<protein>
    <recommendedName>
        <fullName evidence="12">Peptidase M14 domain-containing protein</fullName>
    </recommendedName>
</protein>
<evidence type="ECO:0000259" key="12">
    <source>
        <dbReference type="PROSITE" id="PS52035"/>
    </source>
</evidence>
<dbReference type="EnsemblMetazoa" id="ENSAATROPT011167">
    <property type="protein sequence ID" value="ENSAATROPP010089"/>
    <property type="gene ID" value="ENSAATROPG009090"/>
</dbReference>
<evidence type="ECO:0000256" key="11">
    <source>
        <dbReference type="SAM" id="SignalP"/>
    </source>
</evidence>
<feature type="chain" id="PRO_5042585983" description="Peptidase M14 domain-containing protein" evidence="11">
    <location>
        <begin position="24"/>
        <end position="347"/>
    </location>
</feature>
<accession>A0AAG5DGT4</accession>
<dbReference type="InterPro" id="IPR000834">
    <property type="entry name" value="Peptidase_M14"/>
</dbReference>